<reference evidence="4 5" key="1">
    <citation type="submission" date="2017-06" db="EMBL/GenBank/DDBJ databases">
        <authorList>
            <person name="Kim H.J."/>
            <person name="Triplett B.A."/>
        </authorList>
    </citation>
    <scope>NUCLEOTIDE SEQUENCE [LARGE SCALE GENOMIC DNA]</scope>
    <source>
        <strain evidence="4 5">DSM 22179</strain>
    </source>
</reference>
<evidence type="ECO:0000256" key="2">
    <source>
        <dbReference type="SAM" id="SignalP"/>
    </source>
</evidence>
<dbReference type="AlphaFoldDB" id="A0A212TBY8"/>
<feature type="signal peptide" evidence="2">
    <location>
        <begin position="1"/>
        <end position="27"/>
    </location>
</feature>
<dbReference type="Proteomes" id="UP000198122">
    <property type="component" value="Unassembled WGS sequence"/>
</dbReference>
<dbReference type="PROSITE" id="PS51257">
    <property type="entry name" value="PROKAR_LIPOPROTEIN"/>
    <property type="match status" value="1"/>
</dbReference>
<dbReference type="OrthoDB" id="3748111at2"/>
<evidence type="ECO:0000256" key="1">
    <source>
        <dbReference type="SAM" id="MobiDB-lite"/>
    </source>
</evidence>
<organism evidence="4 5">
    <name type="scientific">Kytococcus aerolatus</name>
    <dbReference type="NCBI Taxonomy" id="592308"/>
    <lineage>
        <taxon>Bacteria</taxon>
        <taxon>Bacillati</taxon>
        <taxon>Actinomycetota</taxon>
        <taxon>Actinomycetes</taxon>
        <taxon>Micrococcales</taxon>
        <taxon>Kytococcaceae</taxon>
        <taxon>Kytococcus</taxon>
    </lineage>
</organism>
<keyword evidence="2" id="KW-0732">Signal</keyword>
<accession>A0A212TBY8</accession>
<gene>
    <name evidence="4" type="ORF">SAMN05445756_0930</name>
</gene>
<protein>
    <recommendedName>
        <fullName evidence="3">DUF6318 domain-containing protein</fullName>
    </recommendedName>
</protein>
<name>A0A212TBY8_9MICO</name>
<proteinExistence type="predicted"/>
<dbReference type="InterPro" id="IPR046281">
    <property type="entry name" value="DUF6318"/>
</dbReference>
<evidence type="ECO:0000259" key="3">
    <source>
        <dbReference type="Pfam" id="PF19843"/>
    </source>
</evidence>
<sequence length="233" mass="24611">MRNSPTLTHLLTVLGSTALLAGCTAEAGDETDSPSTPPAASSAPRASTGETSTSPDGGSHDSASETTDATPDTSPSPPKEPSSKPTDDGPPAMPAVAKENSEEGAEAFALWYVETLNYLYQHPETGILEKYAGPDCKTCQRHIDLVEEGKDTGVVATGNLHKITGSRALPGQGGSTEVTVTFDQEATDFINKNGAVKESVPDEGQLGYIFDLNFQDRWEILTIQYNVNRAPVE</sequence>
<dbReference type="Pfam" id="PF19843">
    <property type="entry name" value="DUF6318"/>
    <property type="match status" value="1"/>
</dbReference>
<keyword evidence="5" id="KW-1185">Reference proteome</keyword>
<evidence type="ECO:0000313" key="5">
    <source>
        <dbReference type="Proteomes" id="UP000198122"/>
    </source>
</evidence>
<evidence type="ECO:0000313" key="4">
    <source>
        <dbReference type="EMBL" id="SNC63558.1"/>
    </source>
</evidence>
<feature type="domain" description="DUF6318" evidence="3">
    <location>
        <begin position="84"/>
        <end position="221"/>
    </location>
</feature>
<dbReference type="EMBL" id="FYEZ01000001">
    <property type="protein sequence ID" value="SNC63558.1"/>
    <property type="molecule type" value="Genomic_DNA"/>
</dbReference>
<feature type="region of interest" description="Disordered" evidence="1">
    <location>
        <begin position="24"/>
        <end position="101"/>
    </location>
</feature>
<feature type="compositionally biased region" description="Low complexity" evidence="1">
    <location>
        <begin position="38"/>
        <end position="48"/>
    </location>
</feature>
<feature type="chain" id="PRO_5012916874" description="DUF6318 domain-containing protein" evidence="2">
    <location>
        <begin position="28"/>
        <end position="233"/>
    </location>
</feature>
<feature type="compositionally biased region" description="Low complexity" evidence="1">
    <location>
        <begin position="64"/>
        <end position="73"/>
    </location>
</feature>
<dbReference type="RefSeq" id="WP_088817853.1">
    <property type="nucleotide sequence ID" value="NZ_FYEZ01000001.1"/>
</dbReference>